<dbReference type="Pfam" id="PF00583">
    <property type="entry name" value="Acetyltransf_1"/>
    <property type="match status" value="1"/>
</dbReference>
<feature type="domain" description="N-acetyltransferase" evidence="4">
    <location>
        <begin position="1"/>
        <end position="140"/>
    </location>
</feature>
<dbReference type="GO" id="GO:0008999">
    <property type="term" value="F:protein-N-terminal-alanine acetyltransferase activity"/>
    <property type="evidence" value="ECO:0007669"/>
    <property type="project" value="UniProtKB-EC"/>
</dbReference>
<comment type="function">
    <text evidence="3">Acetylates the N-terminal alanine of ribosomal protein bS18.</text>
</comment>
<comment type="similarity">
    <text evidence="3">Belongs to the acetyltransferase family. RimI subfamily.</text>
</comment>
<dbReference type="InterPro" id="IPR006464">
    <property type="entry name" value="AcTrfase_RimI/Ard1"/>
</dbReference>
<dbReference type="InterPro" id="IPR000182">
    <property type="entry name" value="GNAT_dom"/>
</dbReference>
<dbReference type="KEGG" id="dog:HP555_01390"/>
<reference evidence="5 6" key="1">
    <citation type="submission" date="2020-05" db="EMBL/GenBank/DDBJ databases">
        <title>Complete genome of Desulfobulbus oligotrophicus.</title>
        <authorList>
            <person name="Podar M."/>
        </authorList>
    </citation>
    <scope>NUCLEOTIDE SEQUENCE [LARGE SCALE GENOMIC DNA]</scope>
    <source>
        <strain evidence="5 6">Prop6</strain>
    </source>
</reference>
<dbReference type="SUPFAM" id="SSF55729">
    <property type="entry name" value="Acyl-CoA N-acyltransferases (Nat)"/>
    <property type="match status" value="1"/>
</dbReference>
<name>A0A7T5VB44_9BACT</name>
<comment type="subcellular location">
    <subcellularLocation>
        <location evidence="3">Cytoplasm</location>
    </subcellularLocation>
</comment>
<dbReference type="CDD" id="cd04301">
    <property type="entry name" value="NAT_SF"/>
    <property type="match status" value="1"/>
</dbReference>
<comment type="catalytic activity">
    <reaction evidence="3">
        <text>N-terminal L-alanyl-[ribosomal protein bS18] + acetyl-CoA = N-terminal N(alpha)-acetyl-L-alanyl-[ribosomal protein bS18] + CoA + H(+)</text>
        <dbReference type="Rhea" id="RHEA:43756"/>
        <dbReference type="Rhea" id="RHEA-COMP:10676"/>
        <dbReference type="Rhea" id="RHEA-COMP:10677"/>
        <dbReference type="ChEBI" id="CHEBI:15378"/>
        <dbReference type="ChEBI" id="CHEBI:57287"/>
        <dbReference type="ChEBI" id="CHEBI:57288"/>
        <dbReference type="ChEBI" id="CHEBI:64718"/>
        <dbReference type="ChEBI" id="CHEBI:83683"/>
        <dbReference type="EC" id="2.3.1.266"/>
    </reaction>
</comment>
<evidence type="ECO:0000256" key="1">
    <source>
        <dbReference type="ARBA" id="ARBA00022679"/>
    </source>
</evidence>
<organism evidence="5 6">
    <name type="scientific">Desulfobulbus oligotrophicus</name>
    <dbReference type="NCBI Taxonomy" id="1909699"/>
    <lineage>
        <taxon>Bacteria</taxon>
        <taxon>Pseudomonadati</taxon>
        <taxon>Thermodesulfobacteriota</taxon>
        <taxon>Desulfobulbia</taxon>
        <taxon>Desulfobulbales</taxon>
        <taxon>Desulfobulbaceae</taxon>
        <taxon>Desulfobulbus</taxon>
    </lineage>
</organism>
<dbReference type="InterPro" id="IPR050832">
    <property type="entry name" value="Bact_Acetyltransf"/>
</dbReference>
<keyword evidence="2" id="KW-0012">Acyltransferase</keyword>
<keyword evidence="6" id="KW-1185">Reference proteome</keyword>
<accession>A0A7T5VB44</accession>
<dbReference type="Gene3D" id="3.40.630.30">
    <property type="match status" value="1"/>
</dbReference>
<evidence type="ECO:0000313" key="6">
    <source>
        <dbReference type="Proteomes" id="UP000596092"/>
    </source>
</evidence>
<dbReference type="PANTHER" id="PTHR43877">
    <property type="entry name" value="AMINOALKYLPHOSPHONATE N-ACETYLTRANSFERASE-RELATED-RELATED"/>
    <property type="match status" value="1"/>
</dbReference>
<gene>
    <name evidence="5" type="primary">rimI</name>
    <name evidence="5" type="ORF">HP555_01390</name>
</gene>
<dbReference type="AlphaFoldDB" id="A0A7T5VB44"/>
<keyword evidence="3" id="KW-0963">Cytoplasm</keyword>
<evidence type="ECO:0000313" key="5">
    <source>
        <dbReference type="EMBL" id="QQG64607.1"/>
    </source>
</evidence>
<dbReference type="EC" id="2.3.1.266" evidence="3"/>
<dbReference type="GO" id="GO:0005840">
    <property type="term" value="C:ribosome"/>
    <property type="evidence" value="ECO:0007669"/>
    <property type="project" value="UniProtKB-KW"/>
</dbReference>
<protein>
    <recommendedName>
        <fullName evidence="3">[Ribosomal protein bS18]-alanine N-acetyltransferase</fullName>
        <ecNumber evidence="3">2.3.1.266</ecNumber>
    </recommendedName>
</protein>
<dbReference type="PROSITE" id="PS51186">
    <property type="entry name" value="GNAT"/>
    <property type="match status" value="1"/>
</dbReference>
<proteinExistence type="inferred from homology"/>
<dbReference type="Proteomes" id="UP000596092">
    <property type="component" value="Chromosome"/>
</dbReference>
<dbReference type="InterPro" id="IPR016181">
    <property type="entry name" value="Acyl_CoA_acyltransferase"/>
</dbReference>
<sequence length="147" mass="16524">MNRADLPAVIHIEQQAIASPWTPAQLQEELDAPNSLALVAMAGKQLCGYAFYRTCPPESELLHMVVDPQHQRQQIGTTLLRQGLDRLLSLGCTDCFLEVRSSNQGARLLYTHAGFRQTGIRRQYYQQPDEDALVLTMSLVNRSGDRQ</sequence>
<dbReference type="RefSeq" id="WP_199263439.1">
    <property type="nucleotide sequence ID" value="NZ_CP054140.1"/>
</dbReference>
<evidence type="ECO:0000256" key="2">
    <source>
        <dbReference type="ARBA" id="ARBA00023315"/>
    </source>
</evidence>
<keyword evidence="5" id="KW-0687">Ribonucleoprotein</keyword>
<keyword evidence="5" id="KW-0689">Ribosomal protein</keyword>
<evidence type="ECO:0000256" key="3">
    <source>
        <dbReference type="RuleBase" id="RU363094"/>
    </source>
</evidence>
<evidence type="ECO:0000259" key="4">
    <source>
        <dbReference type="PROSITE" id="PS51186"/>
    </source>
</evidence>
<dbReference type="NCBIfam" id="TIGR01575">
    <property type="entry name" value="rimI"/>
    <property type="match status" value="1"/>
</dbReference>
<dbReference type="EMBL" id="CP054140">
    <property type="protein sequence ID" value="QQG64607.1"/>
    <property type="molecule type" value="Genomic_DNA"/>
</dbReference>
<dbReference type="GO" id="GO:0005737">
    <property type="term" value="C:cytoplasm"/>
    <property type="evidence" value="ECO:0007669"/>
    <property type="project" value="UniProtKB-SubCell"/>
</dbReference>
<keyword evidence="1 5" id="KW-0808">Transferase</keyword>